<dbReference type="Gene3D" id="3.40.50.720">
    <property type="entry name" value="NAD(P)-binding Rossmann-like Domain"/>
    <property type="match status" value="1"/>
</dbReference>
<evidence type="ECO:0000313" key="2">
    <source>
        <dbReference type="EMBL" id="SFM63010.1"/>
    </source>
</evidence>
<dbReference type="EMBL" id="FOTW01000026">
    <property type="protein sequence ID" value="SFM63010.1"/>
    <property type="molecule type" value="Genomic_DNA"/>
</dbReference>
<dbReference type="OrthoDB" id="9801773at2"/>
<name>A0A1I4SFA4_9BURK</name>
<dbReference type="InterPro" id="IPR036291">
    <property type="entry name" value="NAD(P)-bd_dom_sf"/>
</dbReference>
<dbReference type="RefSeq" id="WP_093390174.1">
    <property type="nucleotide sequence ID" value="NZ_FOTW01000026.1"/>
</dbReference>
<dbReference type="Pfam" id="PF01370">
    <property type="entry name" value="Epimerase"/>
    <property type="match status" value="1"/>
</dbReference>
<dbReference type="STRING" id="758825.SAMN02982985_04735"/>
<accession>A0A1I4SFA4</accession>
<gene>
    <name evidence="2" type="ORF">SAMN02982985_04735</name>
</gene>
<dbReference type="SUPFAM" id="SSF51735">
    <property type="entry name" value="NAD(P)-binding Rossmann-fold domains"/>
    <property type="match status" value="1"/>
</dbReference>
<evidence type="ECO:0000259" key="1">
    <source>
        <dbReference type="Pfam" id="PF01370"/>
    </source>
</evidence>
<dbReference type="PANTHER" id="PTHR43245">
    <property type="entry name" value="BIFUNCTIONAL POLYMYXIN RESISTANCE PROTEIN ARNA"/>
    <property type="match status" value="1"/>
</dbReference>
<sequence length="315" mass="34843">MSKNVLIIGGTRYFGKLLVGRLLAQGHRVTLATRGVARDDFGERVQRITVNRRDLACMQLAFADVAFFDVVFDQICYSPLDAAISAQVFAGKVGRYVMASTIEVYEILHAQASGSYREDELDLNKVQVDMTIPWHSAELSDDHYGEGKRQAEAFLYQDGRLPVVSVRIAHVLGGPEDFTRRLEFYVQRVLAQEPMRHSVGAGPSSFVDAEGIAEFLCWVGAQDFLGPVNAACGGDMSALDVYERVAAVLDKPSRPIAMPGAHAVCELSPFDYTRPHAMDTRRAQALGYRFADNAAYLDGLIRRHGANDVEQERQP</sequence>
<dbReference type="PANTHER" id="PTHR43245:SF13">
    <property type="entry name" value="UDP-D-APIOSE_UDP-D-XYLOSE SYNTHASE 2"/>
    <property type="match status" value="1"/>
</dbReference>
<proteinExistence type="predicted"/>
<dbReference type="Proteomes" id="UP000199470">
    <property type="component" value="Unassembled WGS sequence"/>
</dbReference>
<protein>
    <submittedName>
        <fullName evidence="2">Nucleoside-diphosphate-sugar epimerase</fullName>
    </submittedName>
</protein>
<organism evidence="2 3">
    <name type="scientific">Rugamonas rubra</name>
    <dbReference type="NCBI Taxonomy" id="758825"/>
    <lineage>
        <taxon>Bacteria</taxon>
        <taxon>Pseudomonadati</taxon>
        <taxon>Pseudomonadota</taxon>
        <taxon>Betaproteobacteria</taxon>
        <taxon>Burkholderiales</taxon>
        <taxon>Oxalobacteraceae</taxon>
        <taxon>Telluria group</taxon>
        <taxon>Rugamonas</taxon>
    </lineage>
</organism>
<dbReference type="AlphaFoldDB" id="A0A1I4SFA4"/>
<feature type="domain" description="NAD-dependent epimerase/dehydratase" evidence="1">
    <location>
        <begin position="5"/>
        <end position="77"/>
    </location>
</feature>
<dbReference type="InterPro" id="IPR050177">
    <property type="entry name" value="Lipid_A_modif_metabolic_enz"/>
</dbReference>
<reference evidence="2 3" key="1">
    <citation type="submission" date="2016-10" db="EMBL/GenBank/DDBJ databases">
        <authorList>
            <person name="de Groot N.N."/>
        </authorList>
    </citation>
    <scope>NUCLEOTIDE SEQUENCE [LARGE SCALE GENOMIC DNA]</scope>
    <source>
        <strain evidence="2 3">ATCC 43154</strain>
    </source>
</reference>
<evidence type="ECO:0000313" key="3">
    <source>
        <dbReference type="Proteomes" id="UP000199470"/>
    </source>
</evidence>
<dbReference type="InterPro" id="IPR001509">
    <property type="entry name" value="Epimerase_deHydtase"/>
</dbReference>
<keyword evidence="3" id="KW-1185">Reference proteome</keyword>